<name>A0AAV5KK30_9ROSI</name>
<dbReference type="Proteomes" id="UP001054252">
    <property type="component" value="Unassembled WGS sequence"/>
</dbReference>
<organism evidence="1 2">
    <name type="scientific">Rubroshorea leprosula</name>
    <dbReference type="NCBI Taxonomy" id="152421"/>
    <lineage>
        <taxon>Eukaryota</taxon>
        <taxon>Viridiplantae</taxon>
        <taxon>Streptophyta</taxon>
        <taxon>Embryophyta</taxon>
        <taxon>Tracheophyta</taxon>
        <taxon>Spermatophyta</taxon>
        <taxon>Magnoliopsida</taxon>
        <taxon>eudicotyledons</taxon>
        <taxon>Gunneridae</taxon>
        <taxon>Pentapetalae</taxon>
        <taxon>rosids</taxon>
        <taxon>malvids</taxon>
        <taxon>Malvales</taxon>
        <taxon>Dipterocarpaceae</taxon>
        <taxon>Rubroshorea</taxon>
    </lineage>
</organism>
<gene>
    <name evidence="1" type="ORF">SLEP1_g34487</name>
</gene>
<dbReference type="EMBL" id="BPVZ01000067">
    <property type="protein sequence ID" value="GKV24952.1"/>
    <property type="molecule type" value="Genomic_DNA"/>
</dbReference>
<proteinExistence type="predicted"/>
<protein>
    <submittedName>
        <fullName evidence="1">Uncharacterized protein</fullName>
    </submittedName>
</protein>
<reference evidence="1 2" key="1">
    <citation type="journal article" date="2021" name="Commun. Biol.">
        <title>The genome of Shorea leprosula (Dipterocarpaceae) highlights the ecological relevance of drought in aseasonal tropical rainforests.</title>
        <authorList>
            <person name="Ng K.K.S."/>
            <person name="Kobayashi M.J."/>
            <person name="Fawcett J.A."/>
            <person name="Hatakeyama M."/>
            <person name="Paape T."/>
            <person name="Ng C.H."/>
            <person name="Ang C.C."/>
            <person name="Tnah L.H."/>
            <person name="Lee C.T."/>
            <person name="Nishiyama T."/>
            <person name="Sese J."/>
            <person name="O'Brien M.J."/>
            <person name="Copetti D."/>
            <person name="Mohd Noor M.I."/>
            <person name="Ong R.C."/>
            <person name="Putra M."/>
            <person name="Sireger I.Z."/>
            <person name="Indrioko S."/>
            <person name="Kosugi Y."/>
            <person name="Izuno A."/>
            <person name="Isagi Y."/>
            <person name="Lee S.L."/>
            <person name="Shimizu K.K."/>
        </authorList>
    </citation>
    <scope>NUCLEOTIDE SEQUENCE [LARGE SCALE GENOMIC DNA]</scope>
    <source>
        <strain evidence="1">214</strain>
    </source>
</reference>
<evidence type="ECO:0000313" key="2">
    <source>
        <dbReference type="Proteomes" id="UP001054252"/>
    </source>
</evidence>
<keyword evidence="2" id="KW-1185">Reference proteome</keyword>
<accession>A0AAV5KK30</accession>
<evidence type="ECO:0000313" key="1">
    <source>
        <dbReference type="EMBL" id="GKV24952.1"/>
    </source>
</evidence>
<sequence length="101" mass="11434">MGSERHCFAPKEEKTKRGTLGFGRTAHFPKKNLNRLTSSSKKLNRTLLVAVRLRSSKMVHQLKPLNMRQVSKPLLCFSCRGQARLVEKSREQVKSLAGSNL</sequence>
<comment type="caution">
    <text evidence="1">The sequence shown here is derived from an EMBL/GenBank/DDBJ whole genome shotgun (WGS) entry which is preliminary data.</text>
</comment>
<dbReference type="AlphaFoldDB" id="A0AAV5KK30"/>